<dbReference type="CDD" id="cd00146">
    <property type="entry name" value="PKD"/>
    <property type="match status" value="1"/>
</dbReference>
<dbReference type="Gene3D" id="2.60.120.380">
    <property type="match status" value="2"/>
</dbReference>
<dbReference type="CDD" id="cd14948">
    <property type="entry name" value="BACON"/>
    <property type="match status" value="1"/>
</dbReference>
<feature type="chain" id="PRO_5035208112" evidence="3">
    <location>
        <begin position="18"/>
        <end position="1411"/>
    </location>
</feature>
<evidence type="ECO:0000313" key="6">
    <source>
        <dbReference type="EMBL" id="QTD52063.1"/>
    </source>
</evidence>
<dbReference type="Pfam" id="PF20773">
    <property type="entry name" value="InhA-like_MAM"/>
    <property type="match status" value="1"/>
</dbReference>
<dbReference type="InterPro" id="IPR000601">
    <property type="entry name" value="PKD_dom"/>
</dbReference>
<dbReference type="InterPro" id="IPR035986">
    <property type="entry name" value="PKD_dom_sf"/>
</dbReference>
<dbReference type="SUPFAM" id="SSF49265">
    <property type="entry name" value="Fibronectin type III"/>
    <property type="match status" value="1"/>
</dbReference>
<evidence type="ECO:0000256" key="2">
    <source>
        <dbReference type="SAM" id="MobiDB-lite"/>
    </source>
</evidence>
<evidence type="ECO:0000256" key="1">
    <source>
        <dbReference type="ARBA" id="ARBA00001913"/>
    </source>
</evidence>
<dbReference type="Gene3D" id="2.60.120.260">
    <property type="entry name" value="Galactose-binding domain-like"/>
    <property type="match status" value="1"/>
</dbReference>
<name>A0A8A4TRB9_SULCO</name>
<evidence type="ECO:0000256" key="3">
    <source>
        <dbReference type="SAM" id="SignalP"/>
    </source>
</evidence>
<comment type="cofactor">
    <cofactor evidence="1">
        <name>Ca(2+)</name>
        <dbReference type="ChEBI" id="CHEBI:29108"/>
    </cofactor>
</comment>
<feature type="domain" description="Fibronectin type-III" evidence="5">
    <location>
        <begin position="542"/>
        <end position="640"/>
    </location>
</feature>
<protein>
    <submittedName>
        <fullName evidence="6">Pre-peptidase C-terminal domain-containing protein</fullName>
    </submittedName>
</protein>
<dbReference type="RefSeq" id="WP_237382173.1">
    <property type="nucleotide sequence ID" value="NZ_CP071793.1"/>
</dbReference>
<feature type="domain" description="PKD" evidence="4">
    <location>
        <begin position="1134"/>
        <end position="1207"/>
    </location>
</feature>
<feature type="region of interest" description="Disordered" evidence="2">
    <location>
        <begin position="722"/>
        <end position="745"/>
    </location>
</feature>
<evidence type="ECO:0000259" key="4">
    <source>
        <dbReference type="PROSITE" id="PS50093"/>
    </source>
</evidence>
<sequence>MMSIILCALLLSGTAWAQGLEDQEVQVVRDPWVSDPVEPFVINVDLRDLPIQPLWRPGDPIKEIPRRHNTKPLDTSKPQQRRDPLLDLQSAAETDIFNEAFSTTQLNFDGQGYSGVNPPDTVGDVGMQYYIQSINSGGGATFVVYDKDTGQQVAGPFNMDSFGSGNCGSGLGDPVILYDRLAERWMISEFASGSNVLCVYVSQTSDPVSGGWYAYAFPTPSFPDYPKYSVWPDAYYVGTNESQPTLYALDRQAMLNGQPATSQRFTTSGLSGFGFQMITPADMDGAQAPPSGSPGIFMRHRDDEVHGGGNGSSDSLEIFEFNVDWNTPSNSSLVGPFSLSISEFDSSLCGLTSFSCFPQPGSSTTLDPLREVVMWRLQYRNFGSHETLIGNFVTDVNGNDRGGIRWFELRRQSGGDWSLYQEGTFSPDTDNRWMGGISMDGNGNIALAYNVSSGSTAPSLRYTGRLASDPLGTLPQGEHNIVSGSAANGSNRYGDYSSMNVDPETDCTFWFTGQYNTSSSWSTRIASFGFESCSGCDNPPAAPTGLSVAVNGNNRLDLSWNAVSGASSYRVYRAEGSCPQSNFSLIATDVSGTGYSDTNVSGGVTYAYVVTAYDSTDSCESDQSACDDAKADGACTTPPSFDGLASVTSPGSTTCQLDLAWSAATANCGGSVSYNIYRSTQSGFTPAPANRIAACLGGTSYSDFDVASGTVYYYVVRAEDDTSDGSGPCNSGNEDGNTEEQGAAPAGPQTVFLQDDLESGDANWNIDTLPGDGGNTDPWFLATSDSNSPSTSFFVSDEATVKDQAISLSAALDLPAGSPAALSFFHRYDTESTYDGGVLEYSTDDGANWFDILAGNGGSVPANGDRITQNGYNSTISTSYSSPIGGRSAWSGNSSGFQEVTVDLSDMGGTSLLLRWRLACDTSVSANGWWVDDVTVSAASDCGGTPCSYSISPTSADVAGTGGTGSVAVTTEDGCSWTATSNAGWLTITSGSSGSGSGSVSYSAAANAGNDARTGTLTIAGQTFTVNQAAGNQAPSVSLDAPADNGRFNPGEAITFSGSASDPEDGDISADLSWSSSLDGTFGSGAQVTVDTLSVGAHTITLSVTDSAGASAQASISLTINAPPQADFTFQVDGLAAAFTDASSDSDGSIASHDWDFGDNNGSSQANPSHSYAAPGTYTVTLTVTDNDGAQGSTSAQVTVSDDGVTVIENGQTVSGLAGAQGDWLYFKIIVPDGARDLTIQIEGGSGDADLYTRFGDLPTTSEYDCRPYRNGNSETCSYTAPQAGEYFIGLRGYRSFSDVSLSASYSEGGDGDGFSETDLAAGQGDWIRYTIEVPAGRTNLAISIFGGSGDADVYVRYGSAPTTDDWDYRPYLNGNSESVDVANPQAGTWHIGIRGYRAFSGLTLDAYHFP</sequence>
<dbReference type="Gene3D" id="2.60.40.10">
    <property type="entry name" value="Immunoglobulins"/>
    <property type="match status" value="5"/>
</dbReference>
<proteinExistence type="predicted"/>
<dbReference type="InterPro" id="IPR007280">
    <property type="entry name" value="Peptidase_C_arc/bac"/>
</dbReference>
<dbReference type="InterPro" id="IPR003961">
    <property type="entry name" value="FN3_dom"/>
</dbReference>
<dbReference type="InterPro" id="IPR013783">
    <property type="entry name" value="Ig-like_fold"/>
</dbReference>
<gene>
    <name evidence="6" type="ORF">J3U87_06280</name>
</gene>
<reference evidence="6" key="1">
    <citation type="submission" date="2021-03" db="EMBL/GenBank/DDBJ databases">
        <title>Acanthopleuribacteraceae sp. M133.</title>
        <authorList>
            <person name="Wang G."/>
        </authorList>
    </citation>
    <scope>NUCLEOTIDE SEQUENCE</scope>
    <source>
        <strain evidence="6">M133</strain>
    </source>
</reference>
<feature type="compositionally biased region" description="Polar residues" evidence="2">
    <location>
        <begin position="724"/>
        <end position="735"/>
    </location>
</feature>
<dbReference type="Pfam" id="PF19190">
    <property type="entry name" value="BACON_2"/>
    <property type="match status" value="1"/>
</dbReference>
<feature type="signal peptide" evidence="3">
    <location>
        <begin position="1"/>
        <end position="17"/>
    </location>
</feature>
<evidence type="ECO:0000259" key="5">
    <source>
        <dbReference type="PROSITE" id="PS50853"/>
    </source>
</evidence>
<dbReference type="SMART" id="SM00089">
    <property type="entry name" value="PKD"/>
    <property type="match status" value="2"/>
</dbReference>
<dbReference type="CDD" id="cd00063">
    <property type="entry name" value="FN3"/>
    <property type="match status" value="1"/>
</dbReference>
<dbReference type="InterPro" id="IPR036116">
    <property type="entry name" value="FN3_sf"/>
</dbReference>
<dbReference type="SUPFAM" id="SSF49299">
    <property type="entry name" value="PKD domain"/>
    <property type="match status" value="2"/>
</dbReference>
<evidence type="ECO:0000313" key="7">
    <source>
        <dbReference type="Proteomes" id="UP000663929"/>
    </source>
</evidence>
<dbReference type="Pfam" id="PF18911">
    <property type="entry name" value="PKD_4"/>
    <property type="match status" value="1"/>
</dbReference>
<dbReference type="InterPro" id="IPR022409">
    <property type="entry name" value="PKD/Chitinase_dom"/>
</dbReference>
<dbReference type="Pfam" id="PF04151">
    <property type="entry name" value="PPC"/>
    <property type="match status" value="2"/>
</dbReference>
<dbReference type="PROSITE" id="PS50093">
    <property type="entry name" value="PKD"/>
    <property type="match status" value="1"/>
</dbReference>
<feature type="compositionally biased region" description="Polar residues" evidence="2">
    <location>
        <begin position="1160"/>
        <end position="1170"/>
    </location>
</feature>
<dbReference type="KEGG" id="scor:J3U87_06280"/>
<dbReference type="PROSITE" id="PS50853">
    <property type="entry name" value="FN3"/>
    <property type="match status" value="1"/>
</dbReference>
<keyword evidence="7" id="KW-1185">Reference proteome</keyword>
<accession>A0A8A4TRB9</accession>
<feature type="region of interest" description="Disordered" evidence="2">
    <location>
        <begin position="1149"/>
        <end position="1172"/>
    </location>
</feature>
<dbReference type="SMART" id="SM00060">
    <property type="entry name" value="FN3"/>
    <property type="match status" value="2"/>
</dbReference>
<feature type="region of interest" description="Disordered" evidence="2">
    <location>
        <begin position="57"/>
        <end position="83"/>
    </location>
</feature>
<dbReference type="InterPro" id="IPR024361">
    <property type="entry name" value="BACON"/>
</dbReference>
<dbReference type="EMBL" id="CP071793">
    <property type="protein sequence ID" value="QTD52063.1"/>
    <property type="molecule type" value="Genomic_DNA"/>
</dbReference>
<dbReference type="Proteomes" id="UP000663929">
    <property type="component" value="Chromosome"/>
</dbReference>
<organism evidence="6 7">
    <name type="scientific">Sulfidibacter corallicola</name>
    <dbReference type="NCBI Taxonomy" id="2818388"/>
    <lineage>
        <taxon>Bacteria</taxon>
        <taxon>Pseudomonadati</taxon>
        <taxon>Acidobacteriota</taxon>
        <taxon>Holophagae</taxon>
        <taxon>Acanthopleuribacterales</taxon>
        <taxon>Acanthopleuribacteraceae</taxon>
        <taxon>Sulfidibacter</taxon>
    </lineage>
</organism>
<keyword evidence="3" id="KW-0732">Signal</keyword>